<sequence>MNSKKTVSVFFSIALVGAWVLAGPVASATESALRFHGRIVNAGCDARVLDAAQQTDSVKMLKVSENLTVELAPRDDACGGALTPLSAVYVERSSVIAGERIGVVTLSYQ</sequence>
<name>A0A1G8KGK6_9PSED</name>
<evidence type="ECO:0000313" key="1">
    <source>
        <dbReference type="EMBL" id="SDI42544.1"/>
    </source>
</evidence>
<organism evidence="1 2">
    <name type="scientific">Pseudomonas abietaniphila</name>
    <dbReference type="NCBI Taxonomy" id="89065"/>
    <lineage>
        <taxon>Bacteria</taxon>
        <taxon>Pseudomonadati</taxon>
        <taxon>Pseudomonadota</taxon>
        <taxon>Gammaproteobacteria</taxon>
        <taxon>Pseudomonadales</taxon>
        <taxon>Pseudomonadaceae</taxon>
        <taxon>Pseudomonas</taxon>
    </lineage>
</organism>
<dbReference type="OrthoDB" id="6903989at2"/>
<dbReference type="RefSeq" id="WP_074755966.1">
    <property type="nucleotide sequence ID" value="NZ_FNCO01000013.1"/>
</dbReference>
<reference evidence="2" key="1">
    <citation type="submission" date="2016-10" db="EMBL/GenBank/DDBJ databases">
        <authorList>
            <person name="Varghese N."/>
            <person name="Submissions S."/>
        </authorList>
    </citation>
    <scope>NUCLEOTIDE SEQUENCE [LARGE SCALE GENOMIC DNA]</scope>
    <source>
        <strain evidence="2">ATCC 700689</strain>
    </source>
</reference>
<evidence type="ECO:0008006" key="3">
    <source>
        <dbReference type="Google" id="ProtNLM"/>
    </source>
</evidence>
<protein>
    <recommendedName>
        <fullName evidence="3">Type 1 fimbrial protein</fullName>
    </recommendedName>
</protein>
<accession>A0A1G8KGK6</accession>
<dbReference type="AlphaFoldDB" id="A0A1G8KGK6"/>
<dbReference type="STRING" id="89065.SAMN05216605_11391"/>
<dbReference type="EMBL" id="FNCO01000013">
    <property type="protein sequence ID" value="SDI42544.1"/>
    <property type="molecule type" value="Genomic_DNA"/>
</dbReference>
<keyword evidence="2" id="KW-1185">Reference proteome</keyword>
<evidence type="ECO:0000313" key="2">
    <source>
        <dbReference type="Proteomes" id="UP000182894"/>
    </source>
</evidence>
<proteinExistence type="predicted"/>
<gene>
    <name evidence="1" type="ORF">SAMN05216605_11391</name>
</gene>
<dbReference type="Proteomes" id="UP000182894">
    <property type="component" value="Unassembled WGS sequence"/>
</dbReference>